<dbReference type="PRINTS" id="PR00947">
    <property type="entry name" value="CUTICLE"/>
</dbReference>
<dbReference type="PROSITE" id="PS51155">
    <property type="entry name" value="CHIT_BIND_RR_2"/>
    <property type="match status" value="1"/>
</dbReference>
<dbReference type="PANTHER" id="PTHR12236:SF95">
    <property type="entry name" value="CUTICULAR PROTEIN 76BD, ISOFORM C-RELATED"/>
    <property type="match status" value="1"/>
</dbReference>
<evidence type="ECO:0000256" key="2">
    <source>
        <dbReference type="PROSITE-ProRule" id="PRU00497"/>
    </source>
</evidence>
<dbReference type="GO" id="GO:0005615">
    <property type="term" value="C:extracellular space"/>
    <property type="evidence" value="ECO:0007669"/>
    <property type="project" value="TreeGrafter"/>
</dbReference>
<dbReference type="GO" id="GO:0042302">
    <property type="term" value="F:structural constituent of cuticle"/>
    <property type="evidence" value="ECO:0007669"/>
    <property type="project" value="UniProtKB-UniRule"/>
</dbReference>
<dbReference type="AlphaFoldDB" id="A0A7R9K7E0"/>
<keyword evidence="1 2" id="KW-0193">Cuticle</keyword>
<protein>
    <submittedName>
        <fullName evidence="3">Uncharacterized protein</fullName>
    </submittedName>
</protein>
<dbReference type="InterPro" id="IPR000618">
    <property type="entry name" value="Insect_cuticle"/>
</dbReference>
<dbReference type="GO" id="GO:0031012">
    <property type="term" value="C:extracellular matrix"/>
    <property type="evidence" value="ECO:0007669"/>
    <property type="project" value="TreeGrafter"/>
</dbReference>
<evidence type="ECO:0000256" key="1">
    <source>
        <dbReference type="ARBA" id="ARBA00022460"/>
    </source>
</evidence>
<dbReference type="PROSITE" id="PS00233">
    <property type="entry name" value="CHIT_BIND_RR_1"/>
    <property type="match status" value="1"/>
</dbReference>
<evidence type="ECO:0000313" key="3">
    <source>
        <dbReference type="EMBL" id="CAD7604937.1"/>
    </source>
</evidence>
<dbReference type="EMBL" id="OE844215">
    <property type="protein sequence ID" value="CAD7604937.1"/>
    <property type="molecule type" value="Genomic_DNA"/>
</dbReference>
<proteinExistence type="predicted"/>
<organism evidence="3">
    <name type="scientific">Timema genevievae</name>
    <name type="common">Walking stick</name>
    <dbReference type="NCBI Taxonomy" id="629358"/>
    <lineage>
        <taxon>Eukaryota</taxon>
        <taxon>Metazoa</taxon>
        <taxon>Ecdysozoa</taxon>
        <taxon>Arthropoda</taxon>
        <taxon>Hexapoda</taxon>
        <taxon>Insecta</taxon>
        <taxon>Pterygota</taxon>
        <taxon>Neoptera</taxon>
        <taxon>Polyneoptera</taxon>
        <taxon>Phasmatodea</taxon>
        <taxon>Timematodea</taxon>
        <taxon>Timematoidea</taxon>
        <taxon>Timematidae</taxon>
        <taxon>Timema</taxon>
    </lineage>
</organism>
<accession>A0A7R9K7E0</accession>
<dbReference type="InterPro" id="IPR031311">
    <property type="entry name" value="CHIT_BIND_RR_consensus"/>
</dbReference>
<dbReference type="Pfam" id="PF00379">
    <property type="entry name" value="Chitin_bind_4"/>
    <property type="match status" value="1"/>
</dbReference>
<dbReference type="PANTHER" id="PTHR12236">
    <property type="entry name" value="STRUCTURAL CONTITUENT OF CUTICLE"/>
    <property type="match status" value="1"/>
</dbReference>
<name>A0A7R9K7E0_TIMGE</name>
<reference evidence="3" key="1">
    <citation type="submission" date="2020-11" db="EMBL/GenBank/DDBJ databases">
        <authorList>
            <person name="Tran Van P."/>
        </authorList>
    </citation>
    <scope>NUCLEOTIDE SEQUENCE</scope>
</reference>
<gene>
    <name evidence="3" type="ORF">TGEB3V08_LOCUS9332</name>
</gene>
<sequence length="182" mass="19750">MAFTKSPSIKSAWTRDDRQFQPGGVTVMFHQVNWVVAVMVLVAAVEANGYIITNYGGPAVHERGLASGLTAPYGVGYTNLGYIGLSHGLSYAAPAFDYYDYPKYSYKYGVNDPHTGDIKSQSEHRDGDVVKGQYSLVEPDGSVRVVDYSADDQSGFNAVVSKIGPSLHPAPTHGVNHNYGKW</sequence>
<dbReference type="InterPro" id="IPR051217">
    <property type="entry name" value="Insect_Cuticle_Struc_Prot"/>
</dbReference>